<evidence type="ECO:0000313" key="3">
    <source>
        <dbReference type="Proteomes" id="UP000271241"/>
    </source>
</evidence>
<dbReference type="EMBL" id="KZ992528">
    <property type="protein sequence ID" value="RKP09247.1"/>
    <property type="molecule type" value="Genomic_DNA"/>
</dbReference>
<dbReference type="InterPro" id="IPR036291">
    <property type="entry name" value="NAD(P)-bd_dom_sf"/>
</dbReference>
<proteinExistence type="predicted"/>
<dbReference type="GO" id="GO:0005739">
    <property type="term" value="C:mitochondrion"/>
    <property type="evidence" value="ECO:0007669"/>
    <property type="project" value="TreeGrafter"/>
</dbReference>
<dbReference type="InterPro" id="IPR051397">
    <property type="entry name" value="Zn-ADH-like_protein"/>
</dbReference>
<dbReference type="Pfam" id="PF08240">
    <property type="entry name" value="ADH_N"/>
    <property type="match status" value="1"/>
</dbReference>
<gene>
    <name evidence="2" type="ORF">THASP1DRAFT_34455</name>
</gene>
<dbReference type="InterPro" id="IPR011032">
    <property type="entry name" value="GroES-like_sf"/>
</dbReference>
<keyword evidence="3" id="KW-1185">Reference proteome</keyword>
<dbReference type="Pfam" id="PF00107">
    <property type="entry name" value="ADH_zinc_N"/>
    <property type="match status" value="1"/>
</dbReference>
<dbReference type="GO" id="GO:0016491">
    <property type="term" value="F:oxidoreductase activity"/>
    <property type="evidence" value="ECO:0007669"/>
    <property type="project" value="InterPro"/>
</dbReference>
<dbReference type="SUPFAM" id="SSF50129">
    <property type="entry name" value="GroES-like"/>
    <property type="match status" value="1"/>
</dbReference>
<dbReference type="Gene3D" id="3.90.180.10">
    <property type="entry name" value="Medium-chain alcohol dehydrogenases, catalytic domain"/>
    <property type="match status" value="1"/>
</dbReference>
<dbReference type="InterPro" id="IPR013149">
    <property type="entry name" value="ADH-like_C"/>
</dbReference>
<dbReference type="GO" id="GO:0008270">
    <property type="term" value="F:zinc ion binding"/>
    <property type="evidence" value="ECO:0007669"/>
    <property type="project" value="InterPro"/>
</dbReference>
<dbReference type="PANTHER" id="PTHR43677:SF4">
    <property type="entry name" value="QUINONE OXIDOREDUCTASE-LIKE PROTEIN 2"/>
    <property type="match status" value="1"/>
</dbReference>
<dbReference type="InterPro" id="IPR020843">
    <property type="entry name" value="ER"/>
</dbReference>
<evidence type="ECO:0000313" key="2">
    <source>
        <dbReference type="EMBL" id="RKP09247.1"/>
    </source>
</evidence>
<dbReference type="Gene3D" id="3.40.50.720">
    <property type="entry name" value="NAD(P)-binding Rossmann-like Domain"/>
    <property type="match status" value="1"/>
</dbReference>
<evidence type="ECO:0000259" key="1">
    <source>
        <dbReference type="SMART" id="SM00829"/>
    </source>
</evidence>
<organism evidence="2 3">
    <name type="scientific">Thamnocephalis sphaerospora</name>
    <dbReference type="NCBI Taxonomy" id="78915"/>
    <lineage>
        <taxon>Eukaryota</taxon>
        <taxon>Fungi</taxon>
        <taxon>Fungi incertae sedis</taxon>
        <taxon>Zoopagomycota</taxon>
        <taxon>Zoopagomycotina</taxon>
        <taxon>Zoopagomycetes</taxon>
        <taxon>Zoopagales</taxon>
        <taxon>Sigmoideomycetaceae</taxon>
        <taxon>Thamnocephalis</taxon>
    </lineage>
</organism>
<reference evidence="3" key="1">
    <citation type="journal article" date="2018" name="Nat. Microbiol.">
        <title>Leveraging single-cell genomics to expand the fungal tree of life.</title>
        <authorList>
            <person name="Ahrendt S.R."/>
            <person name="Quandt C.A."/>
            <person name="Ciobanu D."/>
            <person name="Clum A."/>
            <person name="Salamov A."/>
            <person name="Andreopoulos B."/>
            <person name="Cheng J.F."/>
            <person name="Woyke T."/>
            <person name="Pelin A."/>
            <person name="Henrissat B."/>
            <person name="Reynolds N.K."/>
            <person name="Benny G.L."/>
            <person name="Smith M.E."/>
            <person name="James T.Y."/>
            <person name="Grigoriev I.V."/>
        </authorList>
    </citation>
    <scope>NUCLEOTIDE SEQUENCE [LARGE SCALE GENOMIC DNA]</scope>
    <source>
        <strain evidence="3">RSA 1356</strain>
    </source>
</reference>
<accession>A0A4P9XSY3</accession>
<sequence length="334" mass="36166">MKAIYLDKLVASPDELRVRDAPEPTLAPGQVLVEVFAVGANLFDILMVQGKYQIKPKLPFAPGSEFAGVVLRVHPDVTRFRVGDRIFGAASYGCYAERAAVDADRCLPVPGNLSFDEACGLYITWPTSYAALKLRAKLQPGETCLVHAAAGGVGLAAVQLAKALGATVIATAGSEEKLEVARRYGADHVVNYRDPEWPKQVRALTPKGRGVDVVYDPVGLLSSSLSCVAWSARLIVIGFAAGQIEKIPANRILLKNASLIGLFWGAYEKNEPKVFFGIWNELLPLFESGRVRPVLYNQRFIGLETMPAALAAIAGRQSHGKVVVTVRKEDRGRL</sequence>
<dbReference type="OrthoDB" id="10257049at2759"/>
<dbReference type="SUPFAM" id="SSF51735">
    <property type="entry name" value="NAD(P)-binding Rossmann-fold domains"/>
    <property type="match status" value="1"/>
</dbReference>
<dbReference type="AlphaFoldDB" id="A0A4P9XSY3"/>
<dbReference type="STRING" id="78915.A0A4P9XSY3"/>
<dbReference type="InterPro" id="IPR013154">
    <property type="entry name" value="ADH-like_N"/>
</dbReference>
<dbReference type="SMART" id="SM00829">
    <property type="entry name" value="PKS_ER"/>
    <property type="match status" value="1"/>
</dbReference>
<name>A0A4P9XSY3_9FUNG</name>
<dbReference type="PROSITE" id="PS01162">
    <property type="entry name" value="QOR_ZETA_CRYSTAL"/>
    <property type="match status" value="1"/>
</dbReference>
<feature type="domain" description="Enoyl reductase (ER)" evidence="1">
    <location>
        <begin position="11"/>
        <end position="324"/>
    </location>
</feature>
<dbReference type="Proteomes" id="UP000271241">
    <property type="component" value="Unassembled WGS sequence"/>
</dbReference>
<dbReference type="PANTHER" id="PTHR43677">
    <property type="entry name" value="SHORT-CHAIN DEHYDROGENASE/REDUCTASE"/>
    <property type="match status" value="1"/>
</dbReference>
<dbReference type="InterPro" id="IPR002364">
    <property type="entry name" value="Quin_OxRdtase/zeta-crystal_CS"/>
</dbReference>
<dbReference type="CDD" id="cd08241">
    <property type="entry name" value="QOR1"/>
    <property type="match status" value="1"/>
</dbReference>
<protein>
    <recommendedName>
        <fullName evidence="1">Enoyl reductase (ER) domain-containing protein</fullName>
    </recommendedName>
</protein>